<dbReference type="Pfam" id="PF09986">
    <property type="entry name" value="DUF2225"/>
    <property type="match status" value="1"/>
</dbReference>
<reference evidence="1 2" key="1">
    <citation type="submission" date="2016-12" db="EMBL/GenBank/DDBJ databases">
        <title>Complete genome sequence of Clostridium kluyveri JZZ isolated from the pit mud of a Chinese flavor liquor-making factory.</title>
        <authorList>
            <person name="Wang Y."/>
        </authorList>
    </citation>
    <scope>NUCLEOTIDE SEQUENCE [LARGE SCALE GENOMIC DNA]</scope>
    <source>
        <strain evidence="1 2">JZZ</strain>
    </source>
</reference>
<gene>
    <name evidence="1" type="ORF">BS101_20675</name>
</gene>
<evidence type="ECO:0008006" key="3">
    <source>
        <dbReference type="Google" id="ProtNLM"/>
    </source>
</evidence>
<dbReference type="AlphaFoldDB" id="A0A1L5FED5"/>
<proteinExistence type="predicted"/>
<accession>A0A1L5FED5</accession>
<dbReference type="EMBL" id="CP018335">
    <property type="protein sequence ID" value="APM41343.1"/>
    <property type="molecule type" value="Genomic_DNA"/>
</dbReference>
<dbReference type="Proteomes" id="UP000184604">
    <property type="component" value="Chromosome"/>
</dbReference>
<evidence type="ECO:0000313" key="2">
    <source>
        <dbReference type="Proteomes" id="UP000184604"/>
    </source>
</evidence>
<name>A0A1L5FED5_CLOKL</name>
<organism evidence="1 2">
    <name type="scientific">Clostridium kluyveri</name>
    <dbReference type="NCBI Taxonomy" id="1534"/>
    <lineage>
        <taxon>Bacteria</taxon>
        <taxon>Bacillati</taxon>
        <taxon>Bacillota</taxon>
        <taxon>Clostridia</taxon>
        <taxon>Eubacteriales</taxon>
        <taxon>Clostridiaceae</taxon>
        <taxon>Clostridium</taxon>
    </lineage>
</organism>
<sequence>MLYNKKITCPVCSTIFNAKAIKKSSYRILKKDSDLFIRYSIINPYFYDVWVCDRCGYASIKSDFENLSDYDANIIRTEILPKWHSKNYPEVYNLNLAIQRYKLSLLNYDIIKARASKKAINLLKIAWMFRLKEDKKSELEYLNYALENFKNAYYNENFPICGMDRFTTMYLIGEICRRTDREEESLIWFGQVITAPTASQKIKNMARDQKDLIKTNLEDTNSEDNLKDNKKQNIFSKFHK</sequence>
<dbReference type="InterPro" id="IPR018708">
    <property type="entry name" value="DUF2225"/>
</dbReference>
<protein>
    <recommendedName>
        <fullName evidence="3">DUF2225 domain-containing protein</fullName>
    </recommendedName>
</protein>
<evidence type="ECO:0000313" key="1">
    <source>
        <dbReference type="EMBL" id="APM41343.1"/>
    </source>
</evidence>